<dbReference type="PANTHER" id="PTHR43364">
    <property type="entry name" value="NADH-SPECIFIC METHYLGLYOXAL REDUCTASE-RELATED"/>
    <property type="match status" value="1"/>
</dbReference>
<evidence type="ECO:0000256" key="1">
    <source>
        <dbReference type="ARBA" id="ARBA00023002"/>
    </source>
</evidence>
<dbReference type="Pfam" id="PF00248">
    <property type="entry name" value="Aldo_ket_red"/>
    <property type="match status" value="1"/>
</dbReference>
<dbReference type="Gene3D" id="3.20.20.100">
    <property type="entry name" value="NADP-dependent oxidoreductase domain"/>
    <property type="match status" value="1"/>
</dbReference>
<keyword evidence="4" id="KW-1185">Reference proteome</keyword>
<name>A0A4R0KBA7_9ACTN</name>
<dbReference type="CDD" id="cd19086">
    <property type="entry name" value="AKR_AKR11C1"/>
    <property type="match status" value="1"/>
</dbReference>
<accession>A0A4R0KBA7</accession>
<dbReference type="RefSeq" id="WP_131362508.1">
    <property type="nucleotide sequence ID" value="NZ_SJKB01000011.1"/>
</dbReference>
<proteinExistence type="predicted"/>
<dbReference type="OrthoDB" id="3664926at2"/>
<dbReference type="InterPro" id="IPR050523">
    <property type="entry name" value="AKR_Detox_Biosynth"/>
</dbReference>
<dbReference type="AlphaFoldDB" id="A0A4R0KBA7"/>
<protein>
    <submittedName>
        <fullName evidence="3">Aldo/keto reductase</fullName>
    </submittedName>
</protein>
<organism evidence="3 4">
    <name type="scientific">Kribbella pittospori</name>
    <dbReference type="NCBI Taxonomy" id="722689"/>
    <lineage>
        <taxon>Bacteria</taxon>
        <taxon>Bacillati</taxon>
        <taxon>Actinomycetota</taxon>
        <taxon>Actinomycetes</taxon>
        <taxon>Propionibacteriales</taxon>
        <taxon>Kribbellaceae</taxon>
        <taxon>Kribbella</taxon>
    </lineage>
</organism>
<dbReference type="GO" id="GO:0005829">
    <property type="term" value="C:cytosol"/>
    <property type="evidence" value="ECO:0007669"/>
    <property type="project" value="TreeGrafter"/>
</dbReference>
<reference evidence="3 4" key="1">
    <citation type="submission" date="2019-02" db="EMBL/GenBank/DDBJ databases">
        <title>Kribbella capetownensis sp. nov. and Kribbella speibonae sp. nov., isolated from soil.</title>
        <authorList>
            <person name="Curtis S.M."/>
            <person name="Norton I."/>
            <person name="Everest G.J."/>
            <person name="Meyers P.R."/>
        </authorList>
    </citation>
    <scope>NUCLEOTIDE SEQUENCE [LARGE SCALE GENOMIC DNA]</scope>
    <source>
        <strain evidence="3 4">NRRL B-24813</strain>
    </source>
</reference>
<gene>
    <name evidence="3" type="ORF">E0H73_31750</name>
</gene>
<dbReference type="SUPFAM" id="SSF51430">
    <property type="entry name" value="NAD(P)-linked oxidoreductase"/>
    <property type="match status" value="1"/>
</dbReference>
<dbReference type="InterPro" id="IPR023210">
    <property type="entry name" value="NADP_OxRdtase_dom"/>
</dbReference>
<evidence type="ECO:0000313" key="3">
    <source>
        <dbReference type="EMBL" id="TCC57059.1"/>
    </source>
</evidence>
<dbReference type="EMBL" id="SJKB01000011">
    <property type="protein sequence ID" value="TCC57059.1"/>
    <property type="molecule type" value="Genomic_DNA"/>
</dbReference>
<sequence>MKRRPLGRSGIQVSAVGLGAWSIGGPITRDGKPVSWGEVDDDESISAIHRALELGVTFFDTADAYGAGHSERVLGRAVAGRRDRVVIATKFGHLYNETQRTLAGTDTSPDYIRRACEASLRRLDTDYIDLYQLHCGTDSDTETLAIRGMLEELVEAGKIRAYGWSTDDVVQAELFSGGDNCAAIQHDMNLLQDAPDMVASCETHDLASVNRGPLARGLLTGKFTADSRLPDDDLRSRNFDWMRHFVDGRPNPDSLAKLDAVREILRSDGRSLAQGSLAWIWARSDCTIPIPGFKTVAQVEDNAGALAHGPLTPDQMTEIETLLRPAS</sequence>
<dbReference type="Proteomes" id="UP000291144">
    <property type="component" value="Unassembled WGS sequence"/>
</dbReference>
<dbReference type="GO" id="GO:0016491">
    <property type="term" value="F:oxidoreductase activity"/>
    <property type="evidence" value="ECO:0007669"/>
    <property type="project" value="UniProtKB-KW"/>
</dbReference>
<feature type="domain" description="NADP-dependent oxidoreductase" evidence="2">
    <location>
        <begin position="16"/>
        <end position="322"/>
    </location>
</feature>
<evidence type="ECO:0000313" key="4">
    <source>
        <dbReference type="Proteomes" id="UP000291144"/>
    </source>
</evidence>
<dbReference type="PANTHER" id="PTHR43364:SF4">
    <property type="entry name" value="NAD(P)-LINKED OXIDOREDUCTASE SUPERFAMILY PROTEIN"/>
    <property type="match status" value="1"/>
</dbReference>
<keyword evidence="1" id="KW-0560">Oxidoreductase</keyword>
<comment type="caution">
    <text evidence="3">The sequence shown here is derived from an EMBL/GenBank/DDBJ whole genome shotgun (WGS) entry which is preliminary data.</text>
</comment>
<dbReference type="InterPro" id="IPR036812">
    <property type="entry name" value="NAD(P)_OxRdtase_dom_sf"/>
</dbReference>
<evidence type="ECO:0000259" key="2">
    <source>
        <dbReference type="Pfam" id="PF00248"/>
    </source>
</evidence>